<evidence type="ECO:0008006" key="4">
    <source>
        <dbReference type="Google" id="ProtNLM"/>
    </source>
</evidence>
<feature type="transmembrane region" description="Helical" evidence="1">
    <location>
        <begin position="29"/>
        <end position="47"/>
    </location>
</feature>
<proteinExistence type="predicted"/>
<dbReference type="Proteomes" id="UP000659496">
    <property type="component" value="Unassembled WGS sequence"/>
</dbReference>
<reference evidence="2 3" key="1">
    <citation type="submission" date="2020-08" db="EMBL/GenBank/DDBJ databases">
        <title>A Genomic Blueprint of the Chicken Gut Microbiome.</title>
        <authorList>
            <person name="Gilroy R."/>
            <person name="Ravi A."/>
            <person name="Getino M."/>
            <person name="Pursley I."/>
            <person name="Horton D.L."/>
            <person name="Alikhan N.-F."/>
            <person name="Baker D."/>
            <person name="Gharbi K."/>
            <person name="Hall N."/>
            <person name="Watson M."/>
            <person name="Adriaenssens E.M."/>
            <person name="Foster-Nyarko E."/>
            <person name="Jarju S."/>
            <person name="Secka A."/>
            <person name="Antonio M."/>
            <person name="Oren A."/>
            <person name="Chaudhuri R."/>
            <person name="La Ragione R.M."/>
            <person name="Hildebrand F."/>
            <person name="Pallen M.J."/>
        </authorList>
    </citation>
    <scope>NUCLEOTIDE SEQUENCE [LARGE SCALE GENOMIC DNA]</scope>
    <source>
        <strain evidence="2 3">Sa3CUA8</strain>
    </source>
</reference>
<keyword evidence="1" id="KW-0472">Membrane</keyword>
<evidence type="ECO:0000313" key="2">
    <source>
        <dbReference type="EMBL" id="MBD7909235.1"/>
    </source>
</evidence>
<sequence>MKILLMVVWGVILLYLLNVFHIEKTIFNYVIAFVVLMAGIFLIERVGKKTPHKSR</sequence>
<organism evidence="2 3">
    <name type="scientific">Sporosarcina gallistercoris</name>
    <dbReference type="NCBI Taxonomy" id="2762245"/>
    <lineage>
        <taxon>Bacteria</taxon>
        <taxon>Bacillati</taxon>
        <taxon>Bacillota</taxon>
        <taxon>Bacilli</taxon>
        <taxon>Bacillales</taxon>
        <taxon>Caryophanaceae</taxon>
        <taxon>Sporosarcina</taxon>
    </lineage>
</organism>
<comment type="caution">
    <text evidence="2">The sequence shown here is derived from an EMBL/GenBank/DDBJ whole genome shotgun (WGS) entry which is preliminary data.</text>
</comment>
<evidence type="ECO:0000313" key="3">
    <source>
        <dbReference type="Proteomes" id="UP000659496"/>
    </source>
</evidence>
<dbReference type="EMBL" id="JACSQY010000011">
    <property type="protein sequence ID" value="MBD7909235.1"/>
    <property type="molecule type" value="Genomic_DNA"/>
</dbReference>
<protein>
    <recommendedName>
        <fullName evidence="4">DUF2929 family protein</fullName>
    </recommendedName>
</protein>
<keyword evidence="1" id="KW-0812">Transmembrane</keyword>
<keyword evidence="1" id="KW-1133">Transmembrane helix</keyword>
<dbReference type="RefSeq" id="WP_191691232.1">
    <property type="nucleotide sequence ID" value="NZ_JACSQY010000011.1"/>
</dbReference>
<keyword evidence="3" id="KW-1185">Reference proteome</keyword>
<name>A0ABR8PM83_9BACL</name>
<gene>
    <name evidence="2" type="ORF">H9659_12940</name>
</gene>
<accession>A0ABR8PM83</accession>
<evidence type="ECO:0000256" key="1">
    <source>
        <dbReference type="SAM" id="Phobius"/>
    </source>
</evidence>